<evidence type="ECO:0000256" key="3">
    <source>
        <dbReference type="ARBA" id="ARBA00022741"/>
    </source>
</evidence>
<name>A0A814G9X5_ADIRI</name>
<dbReference type="PANTHER" id="PTHR23074">
    <property type="entry name" value="AAA DOMAIN-CONTAINING"/>
    <property type="match status" value="1"/>
</dbReference>
<gene>
    <name evidence="7" type="primary">KATNA1</name>
    <name evidence="10" type="ORF">EDS130_LOCUS2542</name>
    <name evidence="11" type="ORF">XAT740_LOCUS12702</name>
</gene>
<dbReference type="OrthoDB" id="5334845at2759"/>
<dbReference type="CDD" id="cd21748">
    <property type="entry name" value="Kp60-NTD"/>
    <property type="match status" value="1"/>
</dbReference>
<feature type="compositionally biased region" description="Basic and acidic residues" evidence="8">
    <location>
        <begin position="192"/>
        <end position="201"/>
    </location>
</feature>
<dbReference type="GO" id="GO:0008568">
    <property type="term" value="F:microtubule severing ATPase activity"/>
    <property type="evidence" value="ECO:0007669"/>
    <property type="project" value="UniProtKB-EC"/>
</dbReference>
<sequence>MSSVASNSSDFEEEAKKARECYMYGDYSKGITFYKLAIDKLRRYCQTLSNPIEKKRGTECLTELERELQSTIEHERTINEIHDNLLGKYMNSGGAGGRGMGGDAFNDFGDGDRFFNAVMDERPTRDFGFNNNRNGPFGATPFQTPAARFQEVRRDVKSSNNNAKARKAPSNGPDNKQKQHDNKRVNNQPTNGEKKYQPIGSEKDLVEGLERDIVQKDPNVRWSDVAGCIAAKKLLQEAVVLPLYMPDFFKGIRRPWKGILLFGPPGTGKTMLAKAVATECKTTFFNVAAANLTSKYHGEGEKLVRLLFELAKFYAPSTVFIDEIDSLCSSRGQTNEHEASRRAKSELLIQMDGVSGALGSDDPSKMVMVLGATNHPWDLDDAMRRRLEKRIYIPLPDIDTRKQLLEINLKEVPLDGDVDLQLIAEKLEGYSGSDITSVCRDAAMMQMRRVTENLSMTEIQNIAQNLKEQLQLPTKMEDFTNAISKISSSVSKEMLEKYDKWMKDFGSV</sequence>
<keyword evidence="7" id="KW-0132">Cell division</keyword>
<dbReference type="Proteomes" id="UP000663852">
    <property type="component" value="Unassembled WGS sequence"/>
</dbReference>
<dbReference type="GO" id="GO:0005524">
    <property type="term" value="F:ATP binding"/>
    <property type="evidence" value="ECO:0007669"/>
    <property type="project" value="UniProtKB-KW"/>
</dbReference>
<protein>
    <recommendedName>
        <fullName evidence="7">Katanin p60 ATPase-containing subunit A1</fullName>
        <shortName evidence="7">Katanin p60 subunit A1</shortName>
        <ecNumber evidence="7">5.6.1.1</ecNumber>
    </recommendedName>
    <alternativeName>
        <fullName evidence="7">p60 katanin</fullName>
    </alternativeName>
</protein>
<dbReference type="GO" id="GO:0005813">
    <property type="term" value="C:centrosome"/>
    <property type="evidence" value="ECO:0007669"/>
    <property type="project" value="UniProtKB-SubCell"/>
</dbReference>
<proteinExistence type="inferred from homology"/>
<evidence type="ECO:0000256" key="7">
    <source>
        <dbReference type="HAMAP-Rule" id="MF_03023"/>
    </source>
</evidence>
<dbReference type="GO" id="GO:0005737">
    <property type="term" value="C:cytoplasm"/>
    <property type="evidence" value="ECO:0007669"/>
    <property type="project" value="UniProtKB-SubCell"/>
</dbReference>
<keyword evidence="5 7" id="KW-0206">Cytoskeleton</keyword>
<evidence type="ECO:0000256" key="1">
    <source>
        <dbReference type="ARBA" id="ARBA00022490"/>
    </source>
</evidence>
<evidence type="ECO:0000259" key="9">
    <source>
        <dbReference type="SMART" id="SM00382"/>
    </source>
</evidence>
<comment type="subcellular location">
    <subcellularLocation>
        <location evidence="7">Cytoplasm</location>
    </subcellularLocation>
    <subcellularLocation>
        <location evidence="7">Cytoplasm</location>
        <location evidence="7">Cytoskeleton</location>
        <location evidence="7">Microtubule organizing center</location>
        <location evidence="7">Centrosome</location>
    </subcellularLocation>
    <subcellularLocation>
        <location evidence="7">Cytoplasm</location>
        <location evidence="7">Cytoskeleton</location>
        <location evidence="7">Spindle pole</location>
    </subcellularLocation>
    <subcellularLocation>
        <location evidence="7">Cytoplasm</location>
        <location evidence="7">Cytoskeleton</location>
        <location evidence="7">Spindle</location>
    </subcellularLocation>
    <text evidence="7">Predominantly cytoplasmic. Also localized to the interphase centrosome and the mitotic spindle poles. Enhanced recruitment to the mitotic spindle poles requires microtubules and interaction with KATNB1.</text>
</comment>
<keyword evidence="7" id="KW-0498">Mitosis</keyword>
<evidence type="ECO:0000256" key="4">
    <source>
        <dbReference type="ARBA" id="ARBA00022840"/>
    </source>
</evidence>
<evidence type="ECO:0000256" key="5">
    <source>
        <dbReference type="ARBA" id="ARBA00023212"/>
    </source>
</evidence>
<evidence type="ECO:0000256" key="2">
    <source>
        <dbReference type="ARBA" id="ARBA00022701"/>
    </source>
</evidence>
<feature type="region of interest" description="Disordered" evidence="8">
    <location>
        <begin position="152"/>
        <end position="201"/>
    </location>
</feature>
<dbReference type="InterPro" id="IPR028596">
    <property type="entry name" value="KATNA1"/>
</dbReference>
<dbReference type="GO" id="GO:0005874">
    <property type="term" value="C:microtubule"/>
    <property type="evidence" value="ECO:0007669"/>
    <property type="project" value="UniProtKB-KW"/>
</dbReference>
<dbReference type="Pfam" id="PF21126">
    <property type="entry name" value="KATNA1_MIT"/>
    <property type="match status" value="1"/>
</dbReference>
<dbReference type="GO" id="GO:0000922">
    <property type="term" value="C:spindle pole"/>
    <property type="evidence" value="ECO:0007669"/>
    <property type="project" value="UniProtKB-SubCell"/>
</dbReference>
<evidence type="ECO:0000313" key="11">
    <source>
        <dbReference type="EMBL" id="CAF0991143.1"/>
    </source>
</evidence>
<dbReference type="InterPro" id="IPR027417">
    <property type="entry name" value="P-loop_NTPase"/>
</dbReference>
<keyword evidence="3 7" id="KW-0547">Nucleotide-binding</keyword>
<dbReference type="GO" id="GO:0051301">
    <property type="term" value="P:cell division"/>
    <property type="evidence" value="ECO:0007669"/>
    <property type="project" value="UniProtKB-KW"/>
</dbReference>
<dbReference type="InterPro" id="IPR041569">
    <property type="entry name" value="AAA_lid_3"/>
</dbReference>
<comment type="caution">
    <text evidence="11">The sequence shown here is derived from an EMBL/GenBank/DDBJ whole genome shotgun (WGS) entry which is preliminary data.</text>
</comment>
<dbReference type="Pfam" id="PF17862">
    <property type="entry name" value="AAA_lid_3"/>
    <property type="match status" value="1"/>
</dbReference>
<evidence type="ECO:0000313" key="12">
    <source>
        <dbReference type="Proteomes" id="UP000663828"/>
    </source>
</evidence>
<dbReference type="FunFam" id="3.40.50.300:FF:000159">
    <property type="entry name" value="Katanin p60 ATPase-containing subunit A1"/>
    <property type="match status" value="1"/>
</dbReference>
<dbReference type="PANTHER" id="PTHR23074:SF19">
    <property type="entry name" value="KATANIN P60 ATPASE-CONTAINING SUBUNIT A1"/>
    <property type="match status" value="1"/>
</dbReference>
<dbReference type="InterPro" id="IPR003593">
    <property type="entry name" value="AAA+_ATPase"/>
</dbReference>
<feature type="domain" description="AAA+ ATPase" evidence="9">
    <location>
        <begin position="255"/>
        <end position="397"/>
    </location>
</feature>
<feature type="compositionally biased region" description="Basic and acidic residues" evidence="8">
    <location>
        <begin position="175"/>
        <end position="184"/>
    </location>
</feature>
<dbReference type="InterPro" id="IPR003959">
    <property type="entry name" value="ATPase_AAA_core"/>
</dbReference>
<dbReference type="Pfam" id="PF00004">
    <property type="entry name" value="AAA"/>
    <property type="match status" value="1"/>
</dbReference>
<keyword evidence="6 7" id="KW-0413">Isomerase</keyword>
<keyword evidence="2 7" id="KW-0493">Microtubule</keyword>
<dbReference type="EMBL" id="CAJNOR010000722">
    <property type="protein sequence ID" value="CAF0991143.1"/>
    <property type="molecule type" value="Genomic_DNA"/>
</dbReference>
<dbReference type="GO" id="GO:0051013">
    <property type="term" value="P:microtubule severing"/>
    <property type="evidence" value="ECO:0007669"/>
    <property type="project" value="UniProtKB-UniRule"/>
</dbReference>
<dbReference type="EMBL" id="CAJNOJ010000006">
    <property type="protein sequence ID" value="CAF0755876.1"/>
    <property type="molecule type" value="Genomic_DNA"/>
</dbReference>
<dbReference type="FunFam" id="1.10.8.60:FF:000025">
    <property type="entry name" value="Katanin p60 ATPase-containing subunit A1"/>
    <property type="match status" value="1"/>
</dbReference>
<comment type="function">
    <text evidence="7">Catalytic subunit of a complex which severs microtubules in an ATP-dependent manner. Microtubule severing may promote rapid reorganization of cellular microtubule arrays and the release of microtubules from the centrosome following nucleation.</text>
</comment>
<keyword evidence="4 7" id="KW-0067">ATP-binding</keyword>
<comment type="similarity">
    <text evidence="7">Belongs to the AAA ATPase family. Katanin p60 subunit A1 subfamily.</text>
</comment>
<evidence type="ECO:0000256" key="6">
    <source>
        <dbReference type="ARBA" id="ARBA00023235"/>
    </source>
</evidence>
<accession>A0A814G9X5</accession>
<keyword evidence="7" id="KW-0131">Cell cycle</keyword>
<dbReference type="EC" id="5.6.1.1" evidence="7"/>
<keyword evidence="12" id="KW-1185">Reference proteome</keyword>
<dbReference type="InterPro" id="IPR048611">
    <property type="entry name" value="KATNA1_MIT"/>
</dbReference>
<dbReference type="Gene3D" id="3.40.50.300">
    <property type="entry name" value="P-loop containing nucleotide triphosphate hydrolases"/>
    <property type="match status" value="1"/>
</dbReference>
<dbReference type="InterPro" id="IPR050304">
    <property type="entry name" value="MT-severing_AAA_ATPase"/>
</dbReference>
<feature type="binding site" evidence="7">
    <location>
        <begin position="263"/>
        <end position="270"/>
    </location>
    <ligand>
        <name>ATP</name>
        <dbReference type="ChEBI" id="CHEBI:30616"/>
    </ligand>
</feature>
<dbReference type="GO" id="GO:0008017">
    <property type="term" value="F:microtubule binding"/>
    <property type="evidence" value="ECO:0007669"/>
    <property type="project" value="UniProtKB-UniRule"/>
</dbReference>
<dbReference type="Proteomes" id="UP000663828">
    <property type="component" value="Unassembled WGS sequence"/>
</dbReference>
<dbReference type="AlphaFoldDB" id="A0A814G9X5"/>
<dbReference type="SMART" id="SM00382">
    <property type="entry name" value="AAA"/>
    <property type="match status" value="1"/>
</dbReference>
<dbReference type="Gene3D" id="1.20.58.80">
    <property type="entry name" value="Phosphotransferase system, lactose/cellobiose-type IIA subunit"/>
    <property type="match status" value="1"/>
</dbReference>
<dbReference type="GO" id="GO:0016887">
    <property type="term" value="F:ATP hydrolysis activity"/>
    <property type="evidence" value="ECO:0007669"/>
    <property type="project" value="InterPro"/>
</dbReference>
<evidence type="ECO:0000256" key="8">
    <source>
        <dbReference type="SAM" id="MobiDB-lite"/>
    </source>
</evidence>
<dbReference type="InterPro" id="IPR015415">
    <property type="entry name" value="Spast_Vps4_C"/>
</dbReference>
<dbReference type="Gene3D" id="1.10.8.60">
    <property type="match status" value="1"/>
</dbReference>
<evidence type="ECO:0000313" key="10">
    <source>
        <dbReference type="EMBL" id="CAF0755876.1"/>
    </source>
</evidence>
<reference evidence="11" key="1">
    <citation type="submission" date="2021-02" db="EMBL/GenBank/DDBJ databases">
        <authorList>
            <person name="Nowell W R."/>
        </authorList>
    </citation>
    <scope>NUCLEOTIDE SEQUENCE</scope>
</reference>
<organism evidence="11 12">
    <name type="scientific">Adineta ricciae</name>
    <name type="common">Rotifer</name>
    <dbReference type="NCBI Taxonomy" id="249248"/>
    <lineage>
        <taxon>Eukaryota</taxon>
        <taxon>Metazoa</taxon>
        <taxon>Spiralia</taxon>
        <taxon>Gnathifera</taxon>
        <taxon>Rotifera</taxon>
        <taxon>Eurotatoria</taxon>
        <taxon>Bdelloidea</taxon>
        <taxon>Adinetida</taxon>
        <taxon>Adinetidae</taxon>
        <taxon>Adineta</taxon>
    </lineage>
</organism>
<comment type="activity regulation">
    <text evidence="7">ATPase activity is stimulated by microtubules, which promote homooligomerization. ATP-dependent microtubule severing is stimulated by interaction with KATNB1.</text>
</comment>
<dbReference type="HAMAP" id="MF_03023">
    <property type="entry name" value="Katanin_p60_A1"/>
    <property type="match status" value="1"/>
</dbReference>
<comment type="subunit">
    <text evidence="7">Can homooligomerize into hexameric rings, which may be promoted by interaction with microtubules. Interacts with KATNB1, which may serve as a targeting subunit.</text>
</comment>
<dbReference type="Pfam" id="PF09336">
    <property type="entry name" value="Vps4_C"/>
    <property type="match status" value="1"/>
</dbReference>
<comment type="catalytic activity">
    <reaction evidence="7">
        <text>n ATP + n H2O + a microtubule = n ADP + n phosphate + (n+1) alpha/beta tubulin heterodimers.</text>
        <dbReference type="EC" id="5.6.1.1"/>
    </reaction>
</comment>
<keyword evidence="1 7" id="KW-0963">Cytoplasm</keyword>
<dbReference type="SUPFAM" id="SSF52540">
    <property type="entry name" value="P-loop containing nucleoside triphosphate hydrolases"/>
    <property type="match status" value="1"/>
</dbReference>